<sequence>MRKPLTAAAGLVLVLATVLLAPALVDWNRFRPELAGLLATTTGRDVTIAGDLDLTLLPSPTLLAGDVSLSEPGAEPGRPPLARVGTVEVKVRLLPLLGGRVQIEKLALVDPRMRIEFRPDGGRIGPIDLSALGGTVQLDRMTIHRGTLTLEAADGRRLDLVSIRGSVDAGGPQGPFNVAGSFSLDGVPLTLDVTTGRIAPGATVPVRATLGVPDGKGQVRFAGVVPDGDPARLQGDLRAEGERLASLLRAAAAGLGWRLPERLPAAADQPFNAAASLTVAGGRYTLKGIDLRMGETRGTATLVLPAVATADDPARLSLALSPLALDDWLPGAPADAADAGAVTPLPLPAVLALDLAADHIVWERALLRDARLRGRLEDGGLVLEAAGIVLPGDTVLTASGRLSAADGSPRADTAVTLETADLRTTLAWMGLDTADIPAERLRTAALTGRLAGTPAAFRLTDLSGSLDTTALTGAVSWTAGDRPALGLNLMADRLDLDAYRPAGDGKVDPRAWADRLEALDLDLDARLGHLTAGGVPVEGLVLSATVRDGALTLRDLSAESAAGVAGRIAGRVGEPLLGGLTDLTVSARTGTLAPLFRVLALPPPVAPDRLGPVTLEARLAGDAARMALEAEAGLLGGTVQAAGTLAGTDGTPALDLRLRTTLPDAVRAGRLWWPEWRPAAAPGGIEIFAALTGTWPELTVDAIQGTLGPTAVTGRVALDRSGDLPRVRASLVTGPLDLDRLAPALAAAGGSPWDLSWTRNLDGEAEIEAQSLTLAGATVEGASLRVAAGDGELELERLRATWRGGRLETALRLVQEPPEGEGPPPPLEGDLRLELAGAALPDRPPGRDRGLALSGGRLDLSVKGRGAGPDAAGVLRSLTGQGQVAVTDTVLSGLDLDRAAAALDGSPDARDAGRRLAAAVAAGRTPLTRLSGDLAFAAGTPGSSGLLAVGPAGSLTVDGVLDPLTDTVRLSAVVRPARPDGAPPFTLDLAGPLAGPERTLAADALLAWVAARPAARPAAAPPGGGPPEGRGTAPDDAILDRLKQ</sequence>
<dbReference type="Pfam" id="PF05170">
    <property type="entry name" value="AsmA"/>
    <property type="match status" value="1"/>
</dbReference>
<keyword evidence="4" id="KW-1185">Reference proteome</keyword>
<evidence type="ECO:0000259" key="2">
    <source>
        <dbReference type="Pfam" id="PF05170"/>
    </source>
</evidence>
<dbReference type="PANTHER" id="PTHR30441:SF4">
    <property type="entry name" value="PROTEIN ASMA"/>
    <property type="match status" value="1"/>
</dbReference>
<evidence type="ECO:0000313" key="4">
    <source>
        <dbReference type="Proteomes" id="UP001596456"/>
    </source>
</evidence>
<comment type="caution">
    <text evidence="3">The sequence shown here is derived from an EMBL/GenBank/DDBJ whole genome shotgun (WGS) entry which is preliminary data.</text>
</comment>
<evidence type="ECO:0000313" key="3">
    <source>
        <dbReference type="EMBL" id="MFC7333339.1"/>
    </source>
</evidence>
<proteinExistence type="predicted"/>
<organism evidence="3 4">
    <name type="scientific">Rhodocista pekingensis</name>
    <dbReference type="NCBI Taxonomy" id="201185"/>
    <lineage>
        <taxon>Bacteria</taxon>
        <taxon>Pseudomonadati</taxon>
        <taxon>Pseudomonadota</taxon>
        <taxon>Alphaproteobacteria</taxon>
        <taxon>Rhodospirillales</taxon>
        <taxon>Azospirillaceae</taxon>
        <taxon>Rhodocista</taxon>
    </lineage>
</organism>
<dbReference type="RefSeq" id="WP_377358359.1">
    <property type="nucleotide sequence ID" value="NZ_JBHTCM010000010.1"/>
</dbReference>
<dbReference type="InterPro" id="IPR007844">
    <property type="entry name" value="AsmA"/>
</dbReference>
<evidence type="ECO:0000256" key="1">
    <source>
        <dbReference type="SAM" id="MobiDB-lite"/>
    </source>
</evidence>
<dbReference type="PANTHER" id="PTHR30441">
    <property type="entry name" value="DUF748 DOMAIN-CONTAINING PROTEIN"/>
    <property type="match status" value="1"/>
</dbReference>
<dbReference type="EMBL" id="JBHTCM010000010">
    <property type="protein sequence ID" value="MFC7333339.1"/>
    <property type="molecule type" value="Genomic_DNA"/>
</dbReference>
<protein>
    <submittedName>
        <fullName evidence="3">AsmA family protein</fullName>
    </submittedName>
</protein>
<feature type="domain" description="AsmA" evidence="2">
    <location>
        <begin position="8"/>
        <end position="116"/>
    </location>
</feature>
<dbReference type="Proteomes" id="UP001596456">
    <property type="component" value="Unassembled WGS sequence"/>
</dbReference>
<accession>A0ABW2KV88</accession>
<name>A0ABW2KV88_9PROT</name>
<feature type="region of interest" description="Disordered" evidence="1">
    <location>
        <begin position="1015"/>
        <end position="1044"/>
    </location>
</feature>
<gene>
    <name evidence="3" type="ORF">ACFQPS_09215</name>
</gene>
<reference evidence="4" key="1">
    <citation type="journal article" date="2019" name="Int. J. Syst. Evol. Microbiol.">
        <title>The Global Catalogue of Microorganisms (GCM) 10K type strain sequencing project: providing services to taxonomists for standard genome sequencing and annotation.</title>
        <authorList>
            <consortium name="The Broad Institute Genomics Platform"/>
            <consortium name="The Broad Institute Genome Sequencing Center for Infectious Disease"/>
            <person name="Wu L."/>
            <person name="Ma J."/>
        </authorList>
    </citation>
    <scope>NUCLEOTIDE SEQUENCE [LARGE SCALE GENOMIC DNA]</scope>
    <source>
        <strain evidence="4">CGMCC 1.16275</strain>
    </source>
</reference>
<dbReference type="InterPro" id="IPR052894">
    <property type="entry name" value="AsmA-related"/>
</dbReference>